<evidence type="ECO:0000256" key="1">
    <source>
        <dbReference type="SAM" id="Coils"/>
    </source>
</evidence>
<reference evidence="2 3" key="1">
    <citation type="submission" date="2019-09" db="EMBL/GenBank/DDBJ databases">
        <authorList>
            <person name="Chandra G."/>
            <person name="Truman W A."/>
        </authorList>
    </citation>
    <scope>NUCLEOTIDE SEQUENCE [LARGE SCALE GENOMIC DNA]</scope>
    <source>
        <strain evidence="2">PS880</strain>
    </source>
</reference>
<dbReference type="EMBL" id="CABVIH010000001">
    <property type="protein sequence ID" value="VVO48377.1"/>
    <property type="molecule type" value="Genomic_DNA"/>
</dbReference>
<keyword evidence="1" id="KW-0175">Coiled coil</keyword>
<dbReference type="AlphaFoldDB" id="A0A5E7GCH7"/>
<sequence length="151" mass="18105">MTSLPDMRRLLQFSEHRQLQKERQLNRARQALAPLDVELRKIDLQTTALQKLLEEHQFATGIFDQAQLRAWMRHQAVIRRQLSNAGLDRARVEEQYNKVAEQIQKLEVQYQKFHKKGLLYTELHRRLLGEHRSIQRRREENEVEELLAGMK</sequence>
<dbReference type="InterPro" id="IPR002954">
    <property type="entry name" value="Salm_SPAgM"/>
</dbReference>
<proteinExistence type="predicted"/>
<dbReference type="Pfam" id="PF02090">
    <property type="entry name" value="SPAM"/>
    <property type="match status" value="1"/>
</dbReference>
<evidence type="ECO:0000313" key="2">
    <source>
        <dbReference type="EMBL" id="VVO48377.1"/>
    </source>
</evidence>
<dbReference type="Proteomes" id="UP000375525">
    <property type="component" value="Unassembled WGS sequence"/>
</dbReference>
<gene>
    <name evidence="2" type="ORF">PS880_00168</name>
</gene>
<evidence type="ECO:0008006" key="4">
    <source>
        <dbReference type="Google" id="ProtNLM"/>
    </source>
</evidence>
<dbReference type="RefSeq" id="WP_150778234.1">
    <property type="nucleotide sequence ID" value="NZ_CABVIH010000001.1"/>
</dbReference>
<organism evidence="2 3">
    <name type="scientific">Pseudomonas fluorescens</name>
    <dbReference type="NCBI Taxonomy" id="294"/>
    <lineage>
        <taxon>Bacteria</taxon>
        <taxon>Pseudomonadati</taxon>
        <taxon>Pseudomonadota</taxon>
        <taxon>Gammaproteobacteria</taxon>
        <taxon>Pseudomonadales</taxon>
        <taxon>Pseudomonadaceae</taxon>
        <taxon>Pseudomonas</taxon>
    </lineage>
</organism>
<feature type="coiled-coil region" evidence="1">
    <location>
        <begin position="89"/>
        <end position="116"/>
    </location>
</feature>
<evidence type="ECO:0000313" key="3">
    <source>
        <dbReference type="Proteomes" id="UP000375525"/>
    </source>
</evidence>
<dbReference type="OrthoDB" id="7032434at2"/>
<protein>
    <recommendedName>
        <fullName evidence="4">Type III secretion protein</fullName>
    </recommendedName>
</protein>
<name>A0A5E7GCH7_PSEFL</name>
<accession>A0A5E7GCH7</accession>